<keyword evidence="1" id="KW-0812">Transmembrane</keyword>
<dbReference type="InterPro" id="IPR032157">
    <property type="entry name" value="PAC4"/>
</dbReference>
<dbReference type="EMBL" id="UIVS01000001">
    <property type="protein sequence ID" value="SVP89476.1"/>
    <property type="molecule type" value="Genomic_DNA"/>
</dbReference>
<proteinExistence type="predicted"/>
<evidence type="ECO:0008006" key="4">
    <source>
        <dbReference type="Google" id="ProtNLM"/>
    </source>
</evidence>
<organism evidence="2">
    <name type="scientific">Theileria annulata</name>
    <dbReference type="NCBI Taxonomy" id="5874"/>
    <lineage>
        <taxon>Eukaryota</taxon>
        <taxon>Sar</taxon>
        <taxon>Alveolata</taxon>
        <taxon>Apicomplexa</taxon>
        <taxon>Aconoidasida</taxon>
        <taxon>Piroplasmida</taxon>
        <taxon>Theileriidae</taxon>
        <taxon>Theileria</taxon>
    </lineage>
</organism>
<dbReference type="VEuPathDB" id="PiroplasmaDB:TA18935"/>
<dbReference type="GO" id="GO:0043248">
    <property type="term" value="P:proteasome assembly"/>
    <property type="evidence" value="ECO:0007669"/>
    <property type="project" value="InterPro"/>
</dbReference>
<dbReference type="Pfam" id="PF16093">
    <property type="entry name" value="PAC4"/>
    <property type="match status" value="1"/>
</dbReference>
<protein>
    <recommendedName>
        <fullName evidence="4">Proteasome assembly chaperone 4</fullName>
    </recommendedName>
</protein>
<evidence type="ECO:0000256" key="1">
    <source>
        <dbReference type="SAM" id="Phobius"/>
    </source>
</evidence>
<gene>
    <name evidence="2" type="ORF">TAT_000017100</name>
    <name evidence="3" type="ORF">TAV_000016900</name>
</gene>
<keyword evidence="1" id="KW-0472">Membrane</keyword>
<evidence type="ECO:0000313" key="2">
    <source>
        <dbReference type="EMBL" id="SVP88307.1"/>
    </source>
</evidence>
<keyword evidence="1" id="KW-1133">Transmembrane helix</keyword>
<reference evidence="2" key="1">
    <citation type="submission" date="2018-07" db="EMBL/GenBank/DDBJ databases">
        <authorList>
            <person name="Quirk P.G."/>
            <person name="Krulwich T.A."/>
        </authorList>
    </citation>
    <scope>NUCLEOTIDE SEQUENCE</scope>
    <source>
        <strain evidence="2">Anand</strain>
    </source>
</reference>
<feature type="transmembrane region" description="Helical" evidence="1">
    <location>
        <begin position="70"/>
        <end position="89"/>
    </location>
</feature>
<evidence type="ECO:0000313" key="3">
    <source>
        <dbReference type="EMBL" id="SVP89476.1"/>
    </source>
</evidence>
<dbReference type="EMBL" id="UIVT01000001">
    <property type="protein sequence ID" value="SVP88307.1"/>
    <property type="molecule type" value="Genomic_DNA"/>
</dbReference>
<feature type="transmembrane region" description="Helical" evidence="1">
    <location>
        <begin position="12"/>
        <end position="30"/>
    </location>
</feature>
<sequence length="130" mass="14955">MEIFRRQFSVSNINLNFIAIVFTKITYFWVGDNNYSCKDLHCSFPLKNIKDGDCSGTTLLGDLDSISSEIANTLGILMSFKMIILARIYKRGIFMSVNVEELDSSLLSEFQEKLFEQIFGLFPRNKNENM</sequence>
<accession>A0A3B0MTB0</accession>
<dbReference type="AlphaFoldDB" id="A0A3B0MTB0"/>
<name>A0A3B0MTB0_THEAN</name>